<dbReference type="InterPro" id="IPR035979">
    <property type="entry name" value="RBD_domain_sf"/>
</dbReference>
<dbReference type="SMART" id="SM00360">
    <property type="entry name" value="RRM"/>
    <property type="match status" value="1"/>
</dbReference>
<keyword evidence="5" id="KW-1185">Reference proteome</keyword>
<dbReference type="InterPro" id="IPR052462">
    <property type="entry name" value="SLIRP/GR-RBP-like"/>
</dbReference>
<feature type="region of interest" description="Disordered" evidence="2">
    <location>
        <begin position="75"/>
        <end position="99"/>
    </location>
</feature>
<evidence type="ECO:0000256" key="1">
    <source>
        <dbReference type="ARBA" id="ARBA00022884"/>
    </source>
</evidence>
<gene>
    <name evidence="4" type="ORF">DDZ16_17965</name>
</gene>
<proteinExistence type="predicted"/>
<dbReference type="Gene3D" id="3.30.70.330">
    <property type="match status" value="1"/>
</dbReference>
<dbReference type="Proteomes" id="UP000244956">
    <property type="component" value="Unassembled WGS sequence"/>
</dbReference>
<evidence type="ECO:0000256" key="2">
    <source>
        <dbReference type="SAM" id="MobiDB-lite"/>
    </source>
</evidence>
<organism evidence="4 5">
    <name type="scientific">Marinilabilia rubra</name>
    <dbReference type="NCBI Taxonomy" id="2162893"/>
    <lineage>
        <taxon>Bacteria</taxon>
        <taxon>Pseudomonadati</taxon>
        <taxon>Bacteroidota</taxon>
        <taxon>Bacteroidia</taxon>
        <taxon>Marinilabiliales</taxon>
        <taxon>Marinilabiliaceae</taxon>
        <taxon>Marinilabilia</taxon>
    </lineage>
</organism>
<comment type="caution">
    <text evidence="4">The sequence shown here is derived from an EMBL/GenBank/DDBJ whole genome shotgun (WGS) entry which is preliminary data.</text>
</comment>
<dbReference type="OrthoDB" id="9798855at2"/>
<feature type="domain" description="RRM" evidence="3">
    <location>
        <begin position="1"/>
        <end position="79"/>
    </location>
</feature>
<protein>
    <submittedName>
        <fullName evidence="4">RNA-binding protein</fullName>
    </submittedName>
</protein>
<dbReference type="GO" id="GO:0003723">
    <property type="term" value="F:RNA binding"/>
    <property type="evidence" value="ECO:0007669"/>
    <property type="project" value="UniProtKB-KW"/>
</dbReference>
<dbReference type="EMBL" id="QEWP01000021">
    <property type="protein sequence ID" value="PWD97960.1"/>
    <property type="molecule type" value="Genomic_DNA"/>
</dbReference>
<dbReference type="InterPro" id="IPR000504">
    <property type="entry name" value="RRM_dom"/>
</dbReference>
<reference evidence="4 5" key="1">
    <citation type="submission" date="2018-05" db="EMBL/GenBank/DDBJ databases">
        <title>Marinilabilia rubrum sp. nov., isolated from saltern sediment.</title>
        <authorList>
            <person name="Zhang R."/>
        </authorList>
    </citation>
    <scope>NUCLEOTIDE SEQUENCE [LARGE SCALE GENOMIC DNA]</scope>
    <source>
        <strain evidence="4 5">WTE16</strain>
    </source>
</reference>
<name>A0A2U2B4G6_9BACT</name>
<evidence type="ECO:0000313" key="5">
    <source>
        <dbReference type="Proteomes" id="UP000244956"/>
    </source>
</evidence>
<dbReference type="SUPFAM" id="SSF54928">
    <property type="entry name" value="RNA-binding domain, RBD"/>
    <property type="match status" value="1"/>
</dbReference>
<dbReference type="PANTHER" id="PTHR48027">
    <property type="entry name" value="HETEROGENEOUS NUCLEAR RIBONUCLEOPROTEIN 87F-RELATED"/>
    <property type="match status" value="1"/>
</dbReference>
<dbReference type="AlphaFoldDB" id="A0A2U2B4G6"/>
<dbReference type="InterPro" id="IPR012677">
    <property type="entry name" value="Nucleotide-bd_a/b_plait_sf"/>
</dbReference>
<evidence type="ECO:0000313" key="4">
    <source>
        <dbReference type="EMBL" id="PWD97960.1"/>
    </source>
</evidence>
<dbReference type="PROSITE" id="PS50102">
    <property type="entry name" value="RRM"/>
    <property type="match status" value="1"/>
</dbReference>
<dbReference type="RefSeq" id="WP_109265864.1">
    <property type="nucleotide sequence ID" value="NZ_QEWP01000021.1"/>
</dbReference>
<accession>A0A2U2B4G6</accession>
<keyword evidence="1" id="KW-0694">RNA-binding</keyword>
<dbReference type="Pfam" id="PF00076">
    <property type="entry name" value="RRM_1"/>
    <property type="match status" value="1"/>
</dbReference>
<sequence length="99" mass="11119">MNIFVAKLSSRTKSEDLEQMFGEFGEVTSAKVIMDRETGNSKRFGFVEMSNDDEATTAIEKLDDIELDGSHIVVKKARPREESGSRGGNGGHRSYRNRY</sequence>
<evidence type="ECO:0000259" key="3">
    <source>
        <dbReference type="PROSITE" id="PS50102"/>
    </source>
</evidence>